<organism evidence="1 2">
    <name type="scientific">Entomophthora muscae</name>
    <dbReference type="NCBI Taxonomy" id="34485"/>
    <lineage>
        <taxon>Eukaryota</taxon>
        <taxon>Fungi</taxon>
        <taxon>Fungi incertae sedis</taxon>
        <taxon>Zoopagomycota</taxon>
        <taxon>Entomophthoromycotina</taxon>
        <taxon>Entomophthoromycetes</taxon>
        <taxon>Entomophthorales</taxon>
        <taxon>Entomophthoraceae</taxon>
        <taxon>Entomophthora</taxon>
    </lineage>
</organism>
<accession>A0ACC2S837</accession>
<gene>
    <name evidence="1" type="ORF">DSO57_1013201</name>
</gene>
<sequence>MSAQNSQLEQQSTDESTSPSYGGIVTKHHYPFTQKLRFYNPEVEMAKEEQRKRNREAIRAEERKEKRVLKIHGVNLLNRDSIEVSDIIEHNDKRRQKHTNVERRRRELINSSIATLGRMLPSSFVGHDNNNARGLILQQAIHYIEYLQQENTKLKDLVQKNKSLYYPILI</sequence>
<name>A0ACC2S837_9FUNG</name>
<proteinExistence type="predicted"/>
<dbReference type="EMBL" id="QTSX02005728">
    <property type="protein sequence ID" value="KAJ9058352.1"/>
    <property type="molecule type" value="Genomic_DNA"/>
</dbReference>
<evidence type="ECO:0000313" key="1">
    <source>
        <dbReference type="EMBL" id="KAJ9058352.1"/>
    </source>
</evidence>
<evidence type="ECO:0000313" key="2">
    <source>
        <dbReference type="Proteomes" id="UP001165960"/>
    </source>
</evidence>
<protein>
    <submittedName>
        <fullName evidence="1">Uncharacterized protein</fullName>
    </submittedName>
</protein>
<dbReference type="Proteomes" id="UP001165960">
    <property type="component" value="Unassembled WGS sequence"/>
</dbReference>
<comment type="caution">
    <text evidence="1">The sequence shown here is derived from an EMBL/GenBank/DDBJ whole genome shotgun (WGS) entry which is preliminary data.</text>
</comment>
<reference evidence="1" key="1">
    <citation type="submission" date="2022-04" db="EMBL/GenBank/DDBJ databases">
        <title>Genome of the entomopathogenic fungus Entomophthora muscae.</title>
        <authorList>
            <person name="Elya C."/>
            <person name="Lovett B.R."/>
            <person name="Lee E."/>
            <person name="Macias A.M."/>
            <person name="Hajek A.E."/>
            <person name="De Bivort B.L."/>
            <person name="Kasson M.T."/>
            <person name="De Fine Licht H.H."/>
            <person name="Stajich J.E."/>
        </authorList>
    </citation>
    <scope>NUCLEOTIDE SEQUENCE</scope>
    <source>
        <strain evidence="1">Berkeley</strain>
    </source>
</reference>
<keyword evidence="2" id="KW-1185">Reference proteome</keyword>